<dbReference type="InterPro" id="IPR044680">
    <property type="entry name" value="EX1/2"/>
</dbReference>
<dbReference type="Pfam" id="PF12014">
    <property type="entry name" value="Cyclin_D1_bind"/>
    <property type="match status" value="1"/>
</dbReference>
<dbReference type="STRING" id="52838.A0A4S8IW35"/>
<feature type="compositionally biased region" description="Pro residues" evidence="1">
    <location>
        <begin position="11"/>
        <end position="20"/>
    </location>
</feature>
<feature type="compositionally biased region" description="Polar residues" evidence="1">
    <location>
        <begin position="297"/>
        <end position="313"/>
    </location>
</feature>
<reference evidence="2 3" key="1">
    <citation type="journal article" date="2019" name="Nat. Plants">
        <title>Genome sequencing of Musa balbisiana reveals subgenome evolution and function divergence in polyploid bananas.</title>
        <authorList>
            <person name="Yao X."/>
        </authorList>
    </citation>
    <scope>NUCLEOTIDE SEQUENCE [LARGE SCALE GENOMIC DNA]</scope>
    <source>
        <strain evidence="3">cv. DH-PKW</strain>
        <tissue evidence="2">Leaves</tissue>
    </source>
</reference>
<dbReference type="GO" id="GO:0042651">
    <property type="term" value="C:thylakoid membrane"/>
    <property type="evidence" value="ECO:0007669"/>
    <property type="project" value="TreeGrafter"/>
</dbReference>
<feature type="region of interest" description="Disordered" evidence="1">
    <location>
        <begin position="1"/>
        <end position="26"/>
    </location>
</feature>
<gene>
    <name evidence="2" type="ORF">C4D60_Mb10t10090</name>
</gene>
<evidence type="ECO:0008006" key="4">
    <source>
        <dbReference type="Google" id="ProtNLM"/>
    </source>
</evidence>
<evidence type="ECO:0000313" key="3">
    <source>
        <dbReference type="Proteomes" id="UP000317650"/>
    </source>
</evidence>
<dbReference type="GO" id="GO:0010343">
    <property type="term" value="P:singlet oxygen-mediated programmed cell death"/>
    <property type="evidence" value="ECO:0007669"/>
    <property type="project" value="InterPro"/>
</dbReference>
<protein>
    <recommendedName>
        <fullName evidence="4">UVR domain-containing protein</fullName>
    </recommendedName>
</protein>
<comment type="caution">
    <text evidence="2">The sequence shown here is derived from an EMBL/GenBank/DDBJ whole genome shotgun (WGS) entry which is preliminary data.</text>
</comment>
<evidence type="ECO:0000313" key="2">
    <source>
        <dbReference type="EMBL" id="THU53025.1"/>
    </source>
</evidence>
<feature type="region of interest" description="Disordered" evidence="1">
    <location>
        <begin position="284"/>
        <end position="331"/>
    </location>
</feature>
<name>A0A4S8IW35_MUSBA</name>
<accession>A0A4S8IW35</accession>
<dbReference type="EMBL" id="PYDT01000008">
    <property type="protein sequence ID" value="THU53025.1"/>
    <property type="molecule type" value="Genomic_DNA"/>
</dbReference>
<dbReference type="Proteomes" id="UP000317650">
    <property type="component" value="Chromosome 10"/>
</dbReference>
<keyword evidence="3" id="KW-1185">Reference proteome</keyword>
<dbReference type="AlphaFoldDB" id="A0A4S8IW35"/>
<dbReference type="PANTHER" id="PTHR33917:SF2">
    <property type="entry name" value="PROTEIN EXECUTER 2, CHLOROPLASTIC"/>
    <property type="match status" value="1"/>
</dbReference>
<sequence length="676" mass="74569">MSLTNSWAAAAPPPPGPLLRPPKLEPSSGELRFVSLAAPSPRRPALRRNRGPPALCCERGDFASNNTTSGGGGGICSDWDWSRWNQHFSETDQAESFSSLLKCMIVNIGFLLNYISALFKSEIEAVRMYSTEKLNMSATLNHKQLEKCQTRTFQLEEAVEREDFLEAAKLKAAIAEATSKDTVAEYAIEEERYHDASRLCMLSGSGLVGWWAGWAKDSGDPFGRIVRITPAVGRYIAKSYSPRQLLSGSSGTPLFEIFLVKDDDGKFLTQVVALQPVKETSTLSTSSLSRGIDDTPISPSLKSSIKVSPTTDEVGSESSKDSEEENKEDAAKIRNVDNVINKDSDEEGLKSIINFFKERIPGFNVNLANNSVQEEIKMDAESSEQLVQEDDEKDGSPEYSINDDSKSENSQGEMLPDGEDADSANKSKDMAVKLFVGGVLHNKDDSTTKSYKRIPAEMKDVEKGSFTLYLLGRSSDPHIVERKPEKIRVAAVATQSASDLMPPDVANAFFSSDKAISKVSEEVREVIKLAISHAQRRNKLSKTTVFNRIITDNKSLDPFDEYVMTIVLFHAGLYVGAFGPYGVEVVQVTFRAKIGKGNRRSNRGMYPEELGVVASYKGQGRIAEPGFKNPQWVDGELLQFNGKGLGPYVRGTELGFLYVVPEQKFLVLFERLKLPD</sequence>
<proteinExistence type="predicted"/>
<organism evidence="2 3">
    <name type="scientific">Musa balbisiana</name>
    <name type="common">Banana</name>
    <dbReference type="NCBI Taxonomy" id="52838"/>
    <lineage>
        <taxon>Eukaryota</taxon>
        <taxon>Viridiplantae</taxon>
        <taxon>Streptophyta</taxon>
        <taxon>Embryophyta</taxon>
        <taxon>Tracheophyta</taxon>
        <taxon>Spermatophyta</taxon>
        <taxon>Magnoliopsida</taxon>
        <taxon>Liliopsida</taxon>
        <taxon>Zingiberales</taxon>
        <taxon>Musaceae</taxon>
        <taxon>Musa</taxon>
    </lineage>
</organism>
<evidence type="ECO:0000256" key="1">
    <source>
        <dbReference type="SAM" id="MobiDB-lite"/>
    </source>
</evidence>
<dbReference type="PANTHER" id="PTHR33917">
    <property type="entry name" value="PROTEIN EXECUTER 1, CHLOROPLASTIC"/>
    <property type="match status" value="1"/>
</dbReference>
<feature type="region of interest" description="Disordered" evidence="1">
    <location>
        <begin position="378"/>
        <end position="424"/>
    </location>
</feature>